<comment type="caution">
    <text evidence="5">The sequence shown here is derived from an EMBL/GenBank/DDBJ whole genome shotgun (WGS) entry which is preliminary data.</text>
</comment>
<dbReference type="OrthoDB" id="283575at2759"/>
<feature type="compositionally biased region" description="Polar residues" evidence="2">
    <location>
        <begin position="229"/>
        <end position="244"/>
    </location>
</feature>
<keyword evidence="3" id="KW-1133">Transmembrane helix</keyword>
<evidence type="ECO:0000313" key="5">
    <source>
        <dbReference type="EMBL" id="KAH0964100.1"/>
    </source>
</evidence>
<keyword evidence="6" id="KW-1185">Reference proteome</keyword>
<feature type="transmembrane region" description="Helical" evidence="3">
    <location>
        <begin position="280"/>
        <end position="306"/>
    </location>
</feature>
<dbReference type="Gene3D" id="2.10.25.10">
    <property type="entry name" value="Laminin"/>
    <property type="match status" value="1"/>
</dbReference>
<dbReference type="Proteomes" id="UP000824596">
    <property type="component" value="Unassembled WGS sequence"/>
</dbReference>
<reference evidence="5" key="1">
    <citation type="submission" date="2021-09" db="EMBL/GenBank/DDBJ databases">
        <title>A high-quality genome of the endoparasitic fungus Hirsutella rhossiliensis with a comparison of Hirsutella genomes reveals transposable elements contributing to genome size variation.</title>
        <authorList>
            <person name="Lin R."/>
            <person name="Jiao Y."/>
            <person name="Sun X."/>
            <person name="Ling J."/>
            <person name="Xie B."/>
            <person name="Cheng X."/>
        </authorList>
    </citation>
    <scope>NUCLEOTIDE SEQUENCE</scope>
    <source>
        <strain evidence="5">HR02</strain>
    </source>
</reference>
<feature type="compositionally biased region" description="Basic and acidic residues" evidence="2">
    <location>
        <begin position="188"/>
        <end position="197"/>
    </location>
</feature>
<protein>
    <recommendedName>
        <fullName evidence="4">EGF-like domain-containing protein</fullName>
    </recommendedName>
</protein>
<dbReference type="GeneID" id="68353657"/>
<sequence>MPETWGTSSSPLASPGDSAAFFDDSSSERSRDSTLEDFEFEDEAQLVRSASRGKRGKAELVKMASTNDKKLNPFGDGTGYIDASSGDLTAFPLVKPAPTASLSNLSQTGELTPDAILRAYAAASLSDPSGLQAGAGPSSSTPSQLSNLRRPPFLDMGAVRATEERGSLTSLPDLIRRATRLASLIDKGKRPGSRLDDLSAWGSDNTGSRDGDGSLSDMLAAFPPPVHSPPNNSQGRGSWAQSGSWPMRSNEVLRSHSRSPSVPYDNGGKKPGRRCCGLPIWAAILIAIVALGIVAAAIIVPLEFFVFKNLGNKAGRGAPDQSVENCRDSLTCLNGGTNVVTPGTCSCLCTNGFTGSNCAAGGYQGCTTTNLVAADGSSSINNVTLGQAIPRLITGAQSNFSIPLSGTDLLAKLNAGSLSCNAQNSLVTFEGRSTRSSQTSNAIAQDELGVNAVLLNTKEKEEEYYPVLPTIILIPPRPWHSPYPNGGPPKASSTSKAPAPVAPTFQPPPPPNSESTTPQSTVTIPPIRTTNTPRTTSSSSVLAPSGSAPPPIGSAPAPSSSAPAPVNSFVITEDVLDFARVSVLFIAQEQGMGAAETAQTELRRFFSSANKNQVSQQEAIKISVGGVNFANLVDFSVDIGQGPIGRKNLRRAVADPGPV</sequence>
<accession>A0A9P8SJU9</accession>
<dbReference type="RefSeq" id="XP_044721613.1">
    <property type="nucleotide sequence ID" value="XM_044862999.1"/>
</dbReference>
<feature type="compositionally biased region" description="Polar residues" evidence="2">
    <location>
        <begin position="137"/>
        <end position="147"/>
    </location>
</feature>
<feature type="region of interest" description="Disordered" evidence="2">
    <location>
        <begin position="129"/>
        <end position="151"/>
    </location>
</feature>
<dbReference type="CDD" id="cd00054">
    <property type="entry name" value="EGF_CA"/>
    <property type="match status" value="1"/>
</dbReference>
<organism evidence="5 6">
    <name type="scientific">Hirsutella rhossiliensis</name>
    <dbReference type="NCBI Taxonomy" id="111463"/>
    <lineage>
        <taxon>Eukaryota</taxon>
        <taxon>Fungi</taxon>
        <taxon>Dikarya</taxon>
        <taxon>Ascomycota</taxon>
        <taxon>Pezizomycotina</taxon>
        <taxon>Sordariomycetes</taxon>
        <taxon>Hypocreomycetidae</taxon>
        <taxon>Hypocreales</taxon>
        <taxon>Ophiocordycipitaceae</taxon>
        <taxon>Hirsutella</taxon>
    </lineage>
</organism>
<feature type="region of interest" description="Disordered" evidence="2">
    <location>
        <begin position="1"/>
        <end position="38"/>
    </location>
</feature>
<evidence type="ECO:0000256" key="3">
    <source>
        <dbReference type="SAM" id="Phobius"/>
    </source>
</evidence>
<feature type="region of interest" description="Disordered" evidence="2">
    <location>
        <begin position="483"/>
        <end position="561"/>
    </location>
</feature>
<comment type="caution">
    <text evidence="1">Lacks conserved residue(s) required for the propagation of feature annotation.</text>
</comment>
<evidence type="ECO:0000256" key="2">
    <source>
        <dbReference type="SAM" id="MobiDB-lite"/>
    </source>
</evidence>
<feature type="domain" description="EGF-like" evidence="4">
    <location>
        <begin position="322"/>
        <end position="359"/>
    </location>
</feature>
<gene>
    <name evidence="5" type="ORF">HRG_04528</name>
</gene>
<dbReference type="PANTHER" id="PTHR17178:SF0">
    <property type="entry name" value="SERGLYCIN"/>
    <property type="match status" value="1"/>
</dbReference>
<keyword evidence="1" id="KW-0245">EGF-like domain</keyword>
<feature type="compositionally biased region" description="Polar residues" evidence="2">
    <location>
        <begin position="1"/>
        <end position="12"/>
    </location>
</feature>
<dbReference type="PROSITE" id="PS50026">
    <property type="entry name" value="EGF_3"/>
    <property type="match status" value="1"/>
</dbReference>
<dbReference type="EMBL" id="JAIZPD010000004">
    <property type="protein sequence ID" value="KAH0964100.1"/>
    <property type="molecule type" value="Genomic_DNA"/>
</dbReference>
<evidence type="ECO:0000259" key="4">
    <source>
        <dbReference type="PROSITE" id="PS50026"/>
    </source>
</evidence>
<dbReference type="PROSITE" id="PS01186">
    <property type="entry name" value="EGF_2"/>
    <property type="match status" value="1"/>
</dbReference>
<dbReference type="PANTHER" id="PTHR17178">
    <property type="entry name" value="SECRETORY GRANULE PROTEOGLYCAN CORE PROTEIN"/>
    <property type="match status" value="1"/>
</dbReference>
<keyword evidence="1" id="KW-1015">Disulfide bond</keyword>
<evidence type="ECO:0000313" key="6">
    <source>
        <dbReference type="Proteomes" id="UP000824596"/>
    </source>
</evidence>
<feature type="disulfide bond" evidence="1">
    <location>
        <begin position="349"/>
        <end position="358"/>
    </location>
</feature>
<feature type="region of interest" description="Disordered" evidence="2">
    <location>
        <begin position="188"/>
        <end position="270"/>
    </location>
</feature>
<dbReference type="PROSITE" id="PS00022">
    <property type="entry name" value="EGF_1"/>
    <property type="match status" value="1"/>
</dbReference>
<name>A0A9P8SJU9_9HYPO</name>
<keyword evidence="3" id="KW-0812">Transmembrane</keyword>
<proteinExistence type="predicted"/>
<dbReference type="InterPro" id="IPR000742">
    <property type="entry name" value="EGF"/>
</dbReference>
<dbReference type="AlphaFoldDB" id="A0A9P8SJU9"/>
<evidence type="ECO:0000256" key="1">
    <source>
        <dbReference type="PROSITE-ProRule" id="PRU00076"/>
    </source>
</evidence>
<feature type="compositionally biased region" description="Low complexity" evidence="2">
    <location>
        <begin position="513"/>
        <end position="546"/>
    </location>
</feature>
<keyword evidence="3" id="KW-0472">Membrane</keyword>